<feature type="region of interest" description="Disordered" evidence="1">
    <location>
        <begin position="692"/>
        <end position="808"/>
    </location>
</feature>
<dbReference type="SUPFAM" id="SSF48371">
    <property type="entry name" value="ARM repeat"/>
    <property type="match status" value="1"/>
</dbReference>
<dbReference type="InterPro" id="IPR011009">
    <property type="entry name" value="Kinase-like_dom_sf"/>
</dbReference>
<keyword evidence="5" id="KW-1185">Reference proteome</keyword>
<dbReference type="STRING" id="33528.ENSGAFP00000000188"/>
<feature type="compositionally biased region" description="Polar residues" evidence="1">
    <location>
        <begin position="708"/>
        <end position="743"/>
    </location>
</feature>
<reference evidence="4 5" key="1">
    <citation type="journal article" date="2018" name="G3 (Bethesda)">
        <title>A High-Quality Reference Genome for the Invasive Mosquitofish Gambusia affinis Using a Chicago Library.</title>
        <authorList>
            <person name="Hoffberg S.L."/>
            <person name="Troendle N.J."/>
            <person name="Glenn T.C."/>
            <person name="Mahmud O."/>
            <person name="Louha S."/>
            <person name="Chalopin D."/>
            <person name="Bennetzen J.L."/>
            <person name="Mauricio R."/>
        </authorList>
    </citation>
    <scope>NUCLEOTIDE SEQUENCE [LARGE SCALE GENOMIC DNA]</scope>
    <source>
        <strain evidence="4">NE01/NJP1002.9</strain>
        <tissue evidence="4">Muscle</tissue>
    </source>
</reference>
<gene>
    <name evidence="4" type="ORF">CCH79_00007435</name>
</gene>
<keyword evidence="2" id="KW-0472">Membrane</keyword>
<feature type="transmembrane region" description="Helical" evidence="2">
    <location>
        <begin position="99"/>
        <end position="129"/>
    </location>
</feature>
<dbReference type="AlphaFoldDB" id="A0A315WC07"/>
<evidence type="ECO:0000313" key="4">
    <source>
        <dbReference type="EMBL" id="PWA33712.1"/>
    </source>
</evidence>
<dbReference type="EMBL" id="NHOQ01000034">
    <property type="protein sequence ID" value="PWA33712.1"/>
    <property type="molecule type" value="Genomic_DNA"/>
</dbReference>
<feature type="domain" description="Protein kinase" evidence="3">
    <location>
        <begin position="409"/>
        <end position="681"/>
    </location>
</feature>
<organism evidence="4 5">
    <name type="scientific">Gambusia affinis</name>
    <name type="common">Western mosquitofish</name>
    <name type="synonym">Heterandria affinis</name>
    <dbReference type="NCBI Taxonomy" id="33528"/>
    <lineage>
        <taxon>Eukaryota</taxon>
        <taxon>Metazoa</taxon>
        <taxon>Chordata</taxon>
        <taxon>Craniata</taxon>
        <taxon>Vertebrata</taxon>
        <taxon>Euteleostomi</taxon>
        <taxon>Actinopterygii</taxon>
        <taxon>Neopterygii</taxon>
        <taxon>Teleostei</taxon>
        <taxon>Neoteleostei</taxon>
        <taxon>Acanthomorphata</taxon>
        <taxon>Ovalentaria</taxon>
        <taxon>Atherinomorphae</taxon>
        <taxon>Cyprinodontiformes</taxon>
        <taxon>Poeciliidae</taxon>
        <taxon>Poeciliinae</taxon>
        <taxon>Gambusia</taxon>
    </lineage>
</organism>
<dbReference type="InterPro" id="IPR045906">
    <property type="entry name" value="ULK4"/>
</dbReference>
<dbReference type="PANTHER" id="PTHR46240:SF1">
    <property type="entry name" value="SERINE_THREONINE-PROTEIN KINASE ULK4"/>
    <property type="match status" value="1"/>
</dbReference>
<evidence type="ECO:0000256" key="1">
    <source>
        <dbReference type="SAM" id="MobiDB-lite"/>
    </source>
</evidence>
<protein>
    <recommendedName>
        <fullName evidence="3">Protein kinase domain-containing protein</fullName>
    </recommendedName>
</protein>
<accession>A0A315WC07</accession>
<dbReference type="GO" id="GO:0004672">
    <property type="term" value="F:protein kinase activity"/>
    <property type="evidence" value="ECO:0007669"/>
    <property type="project" value="InterPro"/>
</dbReference>
<comment type="caution">
    <text evidence="4">The sequence shown here is derived from an EMBL/GenBank/DDBJ whole genome shotgun (WGS) entry which is preliminary data.</text>
</comment>
<keyword evidence="2" id="KW-0812">Transmembrane</keyword>
<name>A0A315WC07_GAMAF</name>
<dbReference type="Proteomes" id="UP000250572">
    <property type="component" value="Unassembled WGS sequence"/>
</dbReference>
<sequence length="1089" mass="121351">MCSTCSSSSSFLSLRALFFFSSDCPMRAASSRRWEDKWRKSQVQELNPEPLRLWLLASTSLRHAPPKLHQLLASMKLLFVLSAHGKQAGLRVATFIKHLLLLIHVFILLILVVSSMPGEAGFCLFILLLPLCAFMNGQTNIFLILILAGEVHCVLMAGHAESHPPLLRLQPTSKPQSPQRQSHESYLGPVGKRLPDRSTPPPLFSDWSVCGLLYFNTDTGKRGDDTLVQPIPASMATLKLGKQRQPLVSRVWRDKQTPAADGLLRVSPCPLSLRSFRAKAVNPIVFSHIFHWSRRGTEGTGSEKERDGAGRTKREEKGEGRVEWRETRAKLVCQADDDNPTDRPAPCSLAFSLTLKANKPVMVSASLQVALNSSSAAGTPTCSSSSSSHSSSLANSSSGPWSSEEMENFILYEELGNDGSFVVYKGRRKNNLCYVAIICTDKTKKPEITNHVRLSQDLDHPNIVRFYEWFETSKHLWVIVELCTGGSLESVVTHDGNLSEDIVRRFGWDLVKGLRYIHELGIVLSDFTPAKVLLDGSGILKFSNFCLAKAEGEVLEDIFTTLSASEEPEEGDNKNMRARVQGSSTYSAPEVVQGSETSRRSDLWALGCVLYYMYSGKPPFCSDNHTELTEKILHQEPPPLRQKVFLPNPPSQEFQSLLKGLLNKNPTKRISWSELVDHPFWTQVKMEEDDAKYEEAEDVNGHKRTRSPFPTENSVSRPSSHSAISRTGSNVSKKSASSHTTNVADRPYDTEAGSQQSVTRVSGGRLNCKNSNKEVRCGKTMVDQVETRDLSQPKKGEPQPTKPYMTGNVLELKPKNGVDQDNTDTIFLLSNSRNQCSISDPSSQNSELEIVTDTDLASCVKRILHAEFDMSVTRIIDNPKILKSTPVRFDPKNLCVPAYSVEKLLSLSDDEWTGFLLQLHSCFEEKKPATPLPSSSALPQSTAVRSRLNLLCYLCCIVGHTVIADRLINSTLLSVLTQQLRQAPNWDLRSKILRTMGLLALYCSRLEEDCHVSEAVSTLTDLLRDNLRNNKLKQFLLPPLGEFLYMMSSEEEKRGSPEGLWFVPAAAYTGLMRSLREGYSFSPNLVMLQ</sequence>
<dbReference type="CDD" id="cd14010">
    <property type="entry name" value="STKc_ULK4"/>
    <property type="match status" value="1"/>
</dbReference>
<proteinExistence type="predicted"/>
<dbReference type="GO" id="GO:0005524">
    <property type="term" value="F:ATP binding"/>
    <property type="evidence" value="ECO:0007669"/>
    <property type="project" value="InterPro"/>
</dbReference>
<evidence type="ECO:0000313" key="5">
    <source>
        <dbReference type="Proteomes" id="UP000250572"/>
    </source>
</evidence>
<feature type="compositionally biased region" description="Basic and acidic residues" evidence="1">
    <location>
        <begin position="785"/>
        <end position="797"/>
    </location>
</feature>
<evidence type="ECO:0000259" key="3">
    <source>
        <dbReference type="PROSITE" id="PS50011"/>
    </source>
</evidence>
<keyword evidence="2" id="KW-1133">Transmembrane helix</keyword>
<evidence type="ECO:0000256" key="2">
    <source>
        <dbReference type="SAM" id="Phobius"/>
    </source>
</evidence>
<dbReference type="PANTHER" id="PTHR46240">
    <property type="entry name" value="SER/THR PROTEIN KINASE ULK4"/>
    <property type="match status" value="1"/>
</dbReference>
<feature type="region of interest" description="Disordered" evidence="1">
    <location>
        <begin position="295"/>
        <end position="323"/>
    </location>
</feature>
<dbReference type="InterPro" id="IPR000719">
    <property type="entry name" value="Prot_kinase_dom"/>
</dbReference>
<dbReference type="SUPFAM" id="SSF56112">
    <property type="entry name" value="Protein kinase-like (PK-like)"/>
    <property type="match status" value="1"/>
</dbReference>
<feature type="non-terminal residue" evidence="4">
    <location>
        <position position="1089"/>
    </location>
</feature>
<feature type="compositionally biased region" description="Polar residues" evidence="1">
    <location>
        <begin position="170"/>
        <end position="180"/>
    </location>
</feature>
<dbReference type="Pfam" id="PF00069">
    <property type="entry name" value="Pkinase"/>
    <property type="match status" value="1"/>
</dbReference>
<dbReference type="InterPro" id="IPR016024">
    <property type="entry name" value="ARM-type_fold"/>
</dbReference>
<dbReference type="PROSITE" id="PS50011">
    <property type="entry name" value="PROTEIN_KINASE_DOM"/>
    <property type="match status" value="1"/>
</dbReference>
<feature type="region of interest" description="Disordered" evidence="1">
    <location>
        <begin position="378"/>
        <end position="401"/>
    </location>
</feature>
<dbReference type="Gene3D" id="1.10.510.10">
    <property type="entry name" value="Transferase(Phosphotransferase) domain 1"/>
    <property type="match status" value="1"/>
</dbReference>
<feature type="region of interest" description="Disordered" evidence="1">
    <location>
        <begin position="166"/>
        <end position="195"/>
    </location>
</feature>